<evidence type="ECO:0000313" key="1">
    <source>
        <dbReference type="EMBL" id="KUM50873.1"/>
    </source>
</evidence>
<accession>A0A117NJ30</accession>
<name>A0A117NJ30_PICGL</name>
<geneLocation type="mitochondrion" evidence="1"/>
<reference evidence="1" key="1">
    <citation type="journal article" date="2015" name="Genome Biol. Evol.">
        <title>Organellar Genomes of White Spruce (Picea glauca): Assembly and Annotation.</title>
        <authorList>
            <person name="Jackman S.D."/>
            <person name="Warren R.L."/>
            <person name="Gibb E.A."/>
            <person name="Vandervalk B.P."/>
            <person name="Mohamadi H."/>
            <person name="Chu J."/>
            <person name="Raymond A."/>
            <person name="Pleasance S."/>
            <person name="Coope R."/>
            <person name="Wildung M.R."/>
            <person name="Ritland C.E."/>
            <person name="Bousquet J."/>
            <person name="Jones S.J."/>
            <person name="Bohlmann J."/>
            <person name="Birol I."/>
        </authorList>
    </citation>
    <scope>NUCLEOTIDE SEQUENCE [LARGE SCALE GENOMIC DNA]</scope>
    <source>
        <tissue evidence="1">Flushing bud</tissue>
    </source>
</reference>
<dbReference type="EMBL" id="LKAM01000001">
    <property type="protein sequence ID" value="KUM50873.1"/>
    <property type="molecule type" value="Genomic_DNA"/>
</dbReference>
<gene>
    <name evidence="1" type="ORF">ABT39_MTgene719</name>
</gene>
<organism evidence="1">
    <name type="scientific">Picea glauca</name>
    <name type="common">White spruce</name>
    <name type="synonym">Pinus glauca</name>
    <dbReference type="NCBI Taxonomy" id="3330"/>
    <lineage>
        <taxon>Eukaryota</taxon>
        <taxon>Viridiplantae</taxon>
        <taxon>Streptophyta</taxon>
        <taxon>Embryophyta</taxon>
        <taxon>Tracheophyta</taxon>
        <taxon>Spermatophyta</taxon>
        <taxon>Pinopsida</taxon>
        <taxon>Pinidae</taxon>
        <taxon>Conifers I</taxon>
        <taxon>Pinales</taxon>
        <taxon>Pinaceae</taxon>
        <taxon>Picea</taxon>
    </lineage>
</organism>
<keyword evidence="1" id="KW-0496">Mitochondrion</keyword>
<dbReference type="AlphaFoldDB" id="A0A117NJ30"/>
<protein>
    <submittedName>
        <fullName evidence="1">Uncharacterized protein</fullName>
    </submittedName>
</protein>
<sequence>MTRPYGSSSFLEPVYGFQRLPVTAIIRIPDLRFNTFFTPPTVSSHRHYRGYGYTIYLVSRTTRSYSPTDSSSWFHRFTGTLGSGHLVLFNQLALISDTGTKGLGLSFGLLTMFHRTTGTPRSYPVHKPPVHKPPFLF</sequence>
<proteinExistence type="predicted"/>
<comment type="caution">
    <text evidence="1">The sequence shown here is derived from an EMBL/GenBank/DDBJ whole genome shotgun (WGS) entry which is preliminary data.</text>
</comment>